<gene>
    <name evidence="2" type="ORF">EVB97_337</name>
</gene>
<organism evidence="2 3">
    <name type="scientific">Rhizobium phage RHph_Y65</name>
    <dbReference type="NCBI Taxonomy" id="2509785"/>
    <lineage>
        <taxon>Viruses</taxon>
        <taxon>Duplodnaviria</taxon>
        <taxon>Heunggongvirae</taxon>
        <taxon>Uroviricota</taxon>
        <taxon>Caudoviricetes</taxon>
        <taxon>Kleczkowskaviridae</taxon>
        <taxon>Cuauhnahuacvirus</taxon>
        <taxon>Cuauhnahuacvirus Y65</taxon>
    </lineage>
</organism>
<feature type="region of interest" description="Disordered" evidence="1">
    <location>
        <begin position="26"/>
        <end position="45"/>
    </location>
</feature>
<protein>
    <submittedName>
        <fullName evidence="2">Uncharacterized protein</fullName>
    </submittedName>
</protein>
<proteinExistence type="predicted"/>
<evidence type="ECO:0000256" key="1">
    <source>
        <dbReference type="SAM" id="MobiDB-lite"/>
    </source>
</evidence>
<sequence length="103" mass="10856">MVGVIFNEFQGVKGVFSYGYQYSSTTIDSPGTPVDPPDPPDPSLTGKSLGLLLLLTYTAGDTPPVDDRVGRPMGLTLLMTYAGQNTSPPTSGSTYRGLLLLNS</sequence>
<reference evidence="2 3" key="1">
    <citation type="submission" date="2020-01" db="EMBL/GenBank/DDBJ databases">
        <title>Patterns of diversity and host range of bacteriophage communities associated with bean-nodulatin bacteria.</title>
        <authorList>
            <person name="Vann Cauwenberghe J."/>
            <person name="Santamaria R.I."/>
            <person name="Bustos P."/>
            <person name="Juarez S."/>
            <person name="Gonzalez V."/>
        </authorList>
    </citation>
    <scope>NUCLEOTIDE SEQUENCE [LARGE SCALE GENOMIC DNA]</scope>
    <source>
        <strain evidence="3">RHph</strain>
    </source>
</reference>
<evidence type="ECO:0000313" key="3">
    <source>
        <dbReference type="Proteomes" id="UP000655883"/>
    </source>
</evidence>
<feature type="compositionally biased region" description="Pro residues" evidence="1">
    <location>
        <begin position="33"/>
        <end position="42"/>
    </location>
</feature>
<evidence type="ECO:0000313" key="2">
    <source>
        <dbReference type="EMBL" id="QIG72875.1"/>
    </source>
</evidence>
<dbReference type="Proteomes" id="UP000655883">
    <property type="component" value="Segment"/>
</dbReference>
<dbReference type="EMBL" id="MN988525">
    <property type="protein sequence ID" value="QIG72875.1"/>
    <property type="molecule type" value="Genomic_DNA"/>
</dbReference>
<accession>A0A7S5R859</accession>
<keyword evidence="3" id="KW-1185">Reference proteome</keyword>
<name>A0A7S5R859_9CAUD</name>